<dbReference type="EMBL" id="CALNXK010000042">
    <property type="protein sequence ID" value="CAH3126298.1"/>
    <property type="molecule type" value="Genomic_DNA"/>
</dbReference>
<comment type="caution">
    <text evidence="1">The sequence shown here is derived from an EMBL/GenBank/DDBJ whole genome shotgun (WGS) entry which is preliminary data.</text>
</comment>
<protein>
    <submittedName>
        <fullName evidence="1">Uncharacterized protein</fullName>
    </submittedName>
</protein>
<keyword evidence="2" id="KW-1185">Reference proteome</keyword>
<dbReference type="Gene3D" id="3.40.140.10">
    <property type="entry name" value="Cytidine Deaminase, domain 2"/>
    <property type="match status" value="1"/>
</dbReference>
<dbReference type="InterPro" id="IPR041547">
    <property type="entry name" value="APOBEC1"/>
</dbReference>
<accession>A0ABN8NXQ0</accession>
<evidence type="ECO:0000313" key="1">
    <source>
        <dbReference type="EMBL" id="CAH3126298.1"/>
    </source>
</evidence>
<sequence>MLDFYVFTDWSATLKSEEIKRNFSFMYEDKNGRLIFHARYGNCYEGSNPNTAHAAYFMLVDEEFRQAVKFLRDRMGENITMCMNKQPGLHTSVTYHKGPRVRQSPCFKRLVYAISSHGIKLTVNLCQLSRVDVNMQPPSPSLNNDIQNARQGMQMMMSAGIELKAMNEESWRKLAGYANIILPEYIDGDRQKLDQHIEEFLQGIK</sequence>
<reference evidence="1 2" key="1">
    <citation type="submission" date="2022-05" db="EMBL/GenBank/DDBJ databases">
        <authorList>
            <consortium name="Genoscope - CEA"/>
            <person name="William W."/>
        </authorList>
    </citation>
    <scope>NUCLEOTIDE SEQUENCE [LARGE SCALE GENOMIC DNA]</scope>
</reference>
<dbReference type="Pfam" id="PF18774">
    <property type="entry name" value="APOBEC4_like"/>
    <property type="match status" value="1"/>
</dbReference>
<organism evidence="1 2">
    <name type="scientific">Porites lobata</name>
    <dbReference type="NCBI Taxonomy" id="104759"/>
    <lineage>
        <taxon>Eukaryota</taxon>
        <taxon>Metazoa</taxon>
        <taxon>Cnidaria</taxon>
        <taxon>Anthozoa</taxon>
        <taxon>Hexacorallia</taxon>
        <taxon>Scleractinia</taxon>
        <taxon>Fungiina</taxon>
        <taxon>Poritidae</taxon>
        <taxon>Porites</taxon>
    </lineage>
</organism>
<name>A0ABN8NXQ0_9CNID</name>
<gene>
    <name evidence="1" type="ORF">PLOB_00032302</name>
</gene>
<feature type="non-terminal residue" evidence="1">
    <location>
        <position position="205"/>
    </location>
</feature>
<proteinExistence type="predicted"/>
<dbReference type="Proteomes" id="UP001159405">
    <property type="component" value="Unassembled WGS sequence"/>
</dbReference>
<evidence type="ECO:0000313" key="2">
    <source>
        <dbReference type="Proteomes" id="UP001159405"/>
    </source>
</evidence>